<gene>
    <name evidence="2" type="ORF">SDC9_62963</name>
</gene>
<name>A0A644XK65_9ZZZZ</name>
<feature type="compositionally biased region" description="Basic and acidic residues" evidence="1">
    <location>
        <begin position="211"/>
        <end position="220"/>
    </location>
</feature>
<feature type="region of interest" description="Disordered" evidence="1">
    <location>
        <begin position="203"/>
        <end position="232"/>
    </location>
</feature>
<proteinExistence type="predicted"/>
<evidence type="ECO:0000313" key="2">
    <source>
        <dbReference type="EMBL" id="MPM16582.1"/>
    </source>
</evidence>
<dbReference type="EMBL" id="VSSQ01002639">
    <property type="protein sequence ID" value="MPM16582.1"/>
    <property type="molecule type" value="Genomic_DNA"/>
</dbReference>
<dbReference type="AlphaFoldDB" id="A0A644XK65"/>
<sequence length="503" mass="52958">MTPWETRSDLEQFGLFGLQQLVDLIGVLLGGPVQLGLGALALVLADLLVLDQLVDAFLGGPARVAYGDLGVLGLGLGELRVLLAPLGGQLGQHAADGDAVVGRVDAQVGVADRLLHGVDRTAVVRRDEDHPGLGHVERGQLLQRRRGAVVLSGQLVEHRRMGPAGPDGGELLLGELDCMVHLGLRFGGDVADHEVVPFSACGGSAASRETTAPRERERPGRRSVGWLRPDQSFRPSTAMGRRGVSLVDNSTDRFAVDDPHDVALGVEVEEDHRQVVVPGEADRGGVGHLQVAGEVLVVRQGVEPLGARIRLRVAVVHPVDAHLAHQQRIDVHLQAALGRDSVGGEVRHPGPGAEDDHTALLHVPVGAAGDVRLGDLTHLDRGLDPGRDTGLLAEVLQGQAVHHRAEHAHVVGPLPLHPGLLQLDAAEEVAAPYHDAHLHAGLYDLGDLVGDGVDHPRVDADLAPSEGLTGQLQQDAVVLTHEGLLWGASGVRAVCAGVRSEPR</sequence>
<accession>A0A644XK65</accession>
<organism evidence="2">
    <name type="scientific">bioreactor metagenome</name>
    <dbReference type="NCBI Taxonomy" id="1076179"/>
    <lineage>
        <taxon>unclassified sequences</taxon>
        <taxon>metagenomes</taxon>
        <taxon>ecological metagenomes</taxon>
    </lineage>
</organism>
<protein>
    <recommendedName>
        <fullName evidence="3">NAD-specific glutamate dehydrogenase</fullName>
    </recommendedName>
</protein>
<evidence type="ECO:0008006" key="3">
    <source>
        <dbReference type="Google" id="ProtNLM"/>
    </source>
</evidence>
<reference evidence="2" key="1">
    <citation type="submission" date="2019-08" db="EMBL/GenBank/DDBJ databases">
        <authorList>
            <person name="Kucharzyk K."/>
            <person name="Murdoch R.W."/>
            <person name="Higgins S."/>
            <person name="Loffler F."/>
        </authorList>
    </citation>
    <scope>NUCLEOTIDE SEQUENCE</scope>
</reference>
<evidence type="ECO:0000256" key="1">
    <source>
        <dbReference type="SAM" id="MobiDB-lite"/>
    </source>
</evidence>
<comment type="caution">
    <text evidence="2">The sequence shown here is derived from an EMBL/GenBank/DDBJ whole genome shotgun (WGS) entry which is preliminary data.</text>
</comment>